<dbReference type="Gene3D" id="3.40.50.1110">
    <property type="entry name" value="SGNH hydrolase"/>
    <property type="match status" value="1"/>
</dbReference>
<dbReference type="SUPFAM" id="SSF52266">
    <property type="entry name" value="SGNH hydrolase"/>
    <property type="match status" value="1"/>
</dbReference>
<dbReference type="GO" id="GO:0016788">
    <property type="term" value="F:hydrolase activity, acting on ester bonds"/>
    <property type="evidence" value="ECO:0007669"/>
    <property type="project" value="UniProtKB-ARBA"/>
</dbReference>
<dbReference type="eggNOG" id="COG2755">
    <property type="taxonomic scope" value="Bacteria"/>
</dbReference>
<dbReference type="InterPro" id="IPR013830">
    <property type="entry name" value="SGNH_hydro"/>
</dbReference>
<dbReference type="HOGENOM" id="CLU_026695_2_0_5"/>
<dbReference type="EMBL" id="CP002292">
    <property type="protein sequence ID" value="ADP70578.1"/>
    <property type="molecule type" value="Genomic_DNA"/>
</dbReference>
<dbReference type="Gene3D" id="2.60.120.1360">
    <property type="match status" value="1"/>
</dbReference>
<dbReference type="Pfam" id="PF13472">
    <property type="entry name" value="Lipase_GDSL_2"/>
    <property type="match status" value="1"/>
</dbReference>
<protein>
    <recommendedName>
        <fullName evidence="1">SGNH hydrolase-type esterase domain-containing protein</fullName>
    </recommendedName>
</protein>
<gene>
    <name evidence="2" type="ordered locus">Rvan_1316</name>
</gene>
<dbReference type="InterPro" id="IPR036514">
    <property type="entry name" value="SGNH_hydro_sf"/>
</dbReference>
<dbReference type="PROSITE" id="PS51257">
    <property type="entry name" value="PROKAR_LIPOPROTEIN"/>
    <property type="match status" value="1"/>
</dbReference>
<organism evidence="2 3">
    <name type="scientific">Rhodomicrobium vannielii (strain ATCC 17100 / DSM 162 / LMG 4299 / NCIMB 10020 / ATH 3.1.1)</name>
    <dbReference type="NCBI Taxonomy" id="648757"/>
    <lineage>
        <taxon>Bacteria</taxon>
        <taxon>Pseudomonadati</taxon>
        <taxon>Pseudomonadota</taxon>
        <taxon>Alphaproteobacteria</taxon>
        <taxon>Hyphomicrobiales</taxon>
        <taxon>Hyphomicrobiaceae</taxon>
        <taxon>Rhodomicrobium</taxon>
    </lineage>
</organism>
<keyword evidence="3" id="KW-1185">Reference proteome</keyword>
<evidence type="ECO:0000259" key="1">
    <source>
        <dbReference type="Pfam" id="PF13472"/>
    </source>
</evidence>
<evidence type="ECO:0000313" key="3">
    <source>
        <dbReference type="Proteomes" id="UP000001399"/>
    </source>
</evidence>
<dbReference type="Proteomes" id="UP000001399">
    <property type="component" value="Chromosome"/>
</dbReference>
<proteinExistence type="predicted"/>
<dbReference type="AlphaFoldDB" id="E3I5Y5"/>
<reference evidence="3" key="1">
    <citation type="journal article" date="2011" name="J. Bacteriol.">
        <title>Genome sequences of eight morphologically diverse alphaproteobacteria.</title>
        <authorList>
            <consortium name="US DOE Joint Genome Institute"/>
            <person name="Brown P.J."/>
            <person name="Kysela D.T."/>
            <person name="Buechlein A."/>
            <person name="Hemmerich C."/>
            <person name="Brun Y.V."/>
        </authorList>
    </citation>
    <scope>NUCLEOTIDE SEQUENCE [LARGE SCALE GENOMIC DNA]</scope>
    <source>
        <strain evidence="3">ATCC 17100 / ATH 3.1.1 / DSM 162 / LMG 4299</strain>
    </source>
</reference>
<dbReference type="STRING" id="648757.Rvan_1316"/>
<feature type="domain" description="SGNH hydrolase-type esterase" evidence="1">
    <location>
        <begin position="309"/>
        <end position="464"/>
    </location>
</feature>
<dbReference type="KEGG" id="rva:Rvan_1316"/>
<evidence type="ECO:0000313" key="2">
    <source>
        <dbReference type="EMBL" id="ADP70578.1"/>
    </source>
</evidence>
<accession>E3I5Y5</accession>
<sequence>MQGSQRPDRRLWRKRLLPVLGLVALPFLGGCLPGMGWGDDSDRASLADDREGAPALNRSYKTNFLSFQSPSSAGSQPAPTLMPDSGPSFFAFSTFEARRPSPSDASLALALNTADANEPNPVTAAEALQNFYGALAQLNAGRRSGAAKIVHLGGDDIVDDRFAGALREHLTSRFGNAGRGLMLPSLYPVRGMKIDRRGAWSLASAAGNAPGPFGLSGVRVTSSSSDAWLRFTSAETSFDWVEASFMTGPQQGTVAISVDGETKLVPTRAPNTAQTSIRIMAKAREITIRPRGDGAVTMLSLTTGTQTPGIVYSNAGVPGATALTLAKWNRDFAANDLKKLDPDLIILSFGKKEGFDDDLDMREYEARLRLTVDQIKSAVPTASLLLIGPPDAARLPTFASFGGAQVCRALNPQETAGYSRLLGRGDERLGRWHAPPRLETVRAVIRRTAAANGAFYWDWARYMGGHCSIHAWTTMNPPLAAPDHMTLTEAGNARSARALFAELMAGFDGYQRMALAKTAIVPQAAALITAAPPKTAGKKRH</sequence>
<name>E3I5Y5_RHOVT</name>